<protein>
    <submittedName>
        <fullName evidence="2">Signal protein PDZ</fullName>
    </submittedName>
</protein>
<organism evidence="2 3">
    <name type="scientific">Termitidicoccus mucosus</name>
    <dbReference type="NCBI Taxonomy" id="1184151"/>
    <lineage>
        <taxon>Bacteria</taxon>
        <taxon>Pseudomonadati</taxon>
        <taxon>Verrucomicrobiota</taxon>
        <taxon>Opitutia</taxon>
        <taxon>Opitutales</taxon>
        <taxon>Opitutaceae</taxon>
        <taxon>Termitidicoccus</taxon>
    </lineage>
</organism>
<gene>
    <name evidence="2" type="ORF">AW736_01145</name>
</gene>
<proteinExistence type="predicted"/>
<dbReference type="EMBL" id="LRRQ01000063">
    <property type="protein sequence ID" value="OAM90273.1"/>
    <property type="molecule type" value="Genomic_DNA"/>
</dbReference>
<accession>A0A178IK58</accession>
<dbReference type="Pfam" id="PF13180">
    <property type="entry name" value="PDZ_2"/>
    <property type="match status" value="1"/>
</dbReference>
<dbReference type="SUPFAM" id="SSF50156">
    <property type="entry name" value="PDZ domain-like"/>
    <property type="match status" value="2"/>
</dbReference>
<comment type="caution">
    <text evidence="2">The sequence shown here is derived from an EMBL/GenBank/DDBJ whole genome shotgun (WGS) entry which is preliminary data.</text>
</comment>
<evidence type="ECO:0000259" key="1">
    <source>
        <dbReference type="PROSITE" id="PS50106"/>
    </source>
</evidence>
<dbReference type="Gene3D" id="2.30.42.10">
    <property type="match status" value="2"/>
</dbReference>
<dbReference type="STRING" id="1184151.AW736_01145"/>
<dbReference type="InterPro" id="IPR041489">
    <property type="entry name" value="PDZ_6"/>
</dbReference>
<dbReference type="AlphaFoldDB" id="A0A178IK58"/>
<reference evidence="2 3" key="1">
    <citation type="submission" date="2016-01" db="EMBL/GenBank/DDBJ databases">
        <title>High potential of lignocellulose degradation of a new Verrucomicrobia species.</title>
        <authorList>
            <person name="Wang Y."/>
            <person name="Shi Y."/>
            <person name="Qiu Z."/>
            <person name="Liu S."/>
            <person name="Yang H."/>
        </authorList>
    </citation>
    <scope>NUCLEOTIDE SEQUENCE [LARGE SCALE GENOMIC DNA]</scope>
    <source>
        <strain evidence="2 3">TSB47</strain>
    </source>
</reference>
<dbReference type="RefSeq" id="WP_068769731.1">
    <property type="nucleotide sequence ID" value="NZ_CP109796.1"/>
</dbReference>
<feature type="domain" description="PDZ" evidence="1">
    <location>
        <begin position="237"/>
        <end position="315"/>
    </location>
</feature>
<name>A0A178IK58_9BACT</name>
<dbReference type="InterPro" id="IPR001478">
    <property type="entry name" value="PDZ"/>
</dbReference>
<dbReference type="InterPro" id="IPR036034">
    <property type="entry name" value="PDZ_sf"/>
</dbReference>
<dbReference type="Pfam" id="PF17820">
    <property type="entry name" value="PDZ_6"/>
    <property type="match status" value="1"/>
</dbReference>
<dbReference type="SMART" id="SM00228">
    <property type="entry name" value="PDZ"/>
    <property type="match status" value="2"/>
</dbReference>
<dbReference type="Proteomes" id="UP000078486">
    <property type="component" value="Unassembled WGS sequence"/>
</dbReference>
<keyword evidence="3" id="KW-1185">Reference proteome</keyword>
<evidence type="ECO:0000313" key="2">
    <source>
        <dbReference type="EMBL" id="OAM90273.1"/>
    </source>
</evidence>
<dbReference type="PROSITE" id="PS50106">
    <property type="entry name" value="PDZ"/>
    <property type="match status" value="1"/>
</dbReference>
<sequence>MSFLHLFAAAQSPSPSAESPLAVLWRERVRCVVAVEFQTETEIDRRSTIVSGLVLDADGVIAIPGEAASNLTPPSRLVDFRVYRPGQKTSGYSPAEYIGPDGLTGWRYIRVAPGALRDALVPVTVFVKPGAPEPGIGATVWGIGLRNKDEDFAPYFLESKVSSLMTLPRRSLLALDEIAGPNLPVFTADGALAGVGQGGFGESFLMYSRAERGQSVFLVNTDETPVARLASEILPWISRVPQNVFGRPSAWLGLSAVEPVDSELAALLKLDDQSALVVSGVLEGSPAEKGGVQARDIIVGIDGAPLPRLKPDRVVPAWMELQLARRAPGDVMRLSVLRNSGERVELPVTLGDEPRNTAEAERKYFDAPGFAVREFVYSDAVARRVKQSESAGVVASFVKHDSPASIAGLRMEDWIRQIDGAAIATYADAIRKLDEIAADTARTEFVLQTSRNGETAVLRVKLK</sequence>
<evidence type="ECO:0000313" key="3">
    <source>
        <dbReference type="Proteomes" id="UP000078486"/>
    </source>
</evidence>